<reference evidence="3" key="1">
    <citation type="submission" date="2019-11" db="EMBL/GenBank/DDBJ databases">
        <title>Isolation and characterization of two novel species in the genus Thiomicrorhabdus.</title>
        <authorList>
            <person name="Mochizuki J."/>
            <person name="Kojima H."/>
            <person name="Fukui M."/>
        </authorList>
    </citation>
    <scope>NUCLEOTIDE SEQUENCE [LARGE SCALE GENOMIC DNA]</scope>
    <source>
        <strain evidence="3">AkT22</strain>
    </source>
</reference>
<dbReference type="EMBL" id="AP021888">
    <property type="protein sequence ID" value="BBP42995.1"/>
    <property type="molecule type" value="Genomic_DNA"/>
</dbReference>
<dbReference type="NCBIfam" id="TIGR00277">
    <property type="entry name" value="HDIG"/>
    <property type="match status" value="1"/>
</dbReference>
<protein>
    <submittedName>
        <fullName evidence="2">Histidine kinase</fullName>
    </submittedName>
</protein>
<accession>A0A6F8PLN4</accession>
<dbReference type="GO" id="GO:0016301">
    <property type="term" value="F:kinase activity"/>
    <property type="evidence" value="ECO:0007669"/>
    <property type="project" value="UniProtKB-KW"/>
</dbReference>
<dbReference type="AlphaFoldDB" id="A0A6F8PLN4"/>
<dbReference type="Pfam" id="PF08668">
    <property type="entry name" value="HDOD"/>
    <property type="match status" value="1"/>
</dbReference>
<gene>
    <name evidence="2" type="ORF">THMIRHAT_07410</name>
</gene>
<dbReference type="InterPro" id="IPR006675">
    <property type="entry name" value="HDIG_dom"/>
</dbReference>
<dbReference type="RefSeq" id="WP_243831496.1">
    <property type="nucleotide sequence ID" value="NZ_AP021888.1"/>
</dbReference>
<dbReference type="InterPro" id="IPR052340">
    <property type="entry name" value="RNase_Y/CdgJ"/>
</dbReference>
<keyword evidence="2" id="KW-0418">Kinase</keyword>
<evidence type="ECO:0000313" key="3">
    <source>
        <dbReference type="Proteomes" id="UP000501466"/>
    </source>
</evidence>
<dbReference type="PANTHER" id="PTHR33525:SF3">
    <property type="entry name" value="RIBONUCLEASE Y"/>
    <property type="match status" value="1"/>
</dbReference>
<name>A0A6F8PLN4_9GAMM</name>
<proteinExistence type="predicted"/>
<evidence type="ECO:0000313" key="2">
    <source>
        <dbReference type="EMBL" id="BBP42995.1"/>
    </source>
</evidence>
<feature type="domain" description="HDOD" evidence="1">
    <location>
        <begin position="26"/>
        <end position="219"/>
    </location>
</feature>
<dbReference type="PROSITE" id="PS51833">
    <property type="entry name" value="HDOD"/>
    <property type="match status" value="1"/>
</dbReference>
<keyword evidence="2" id="KW-0808">Transferase</keyword>
<dbReference type="Proteomes" id="UP000501466">
    <property type="component" value="Chromosome"/>
</dbReference>
<dbReference type="PANTHER" id="PTHR33525">
    <property type="match status" value="1"/>
</dbReference>
<dbReference type="SUPFAM" id="SSF109604">
    <property type="entry name" value="HD-domain/PDEase-like"/>
    <property type="match status" value="1"/>
</dbReference>
<keyword evidence="3" id="KW-1185">Reference proteome</keyword>
<evidence type="ECO:0000259" key="1">
    <source>
        <dbReference type="PROSITE" id="PS51833"/>
    </source>
</evidence>
<dbReference type="Gene3D" id="1.10.3210.10">
    <property type="entry name" value="Hypothetical protein af1432"/>
    <property type="match status" value="1"/>
</dbReference>
<dbReference type="KEGG" id="tzo:THMIRHAT_07410"/>
<sequence>MAAENIVVKPNVSRAILERLHSLDDLPHFPNALMKLEQLLASHTTVHLEDVAHLVAQDPRLAAGLIGVVNSAKYSPGFKVADLTLAVNRIGTSDVRMMAHAINYKSAIKTKPPFSEKEFMQHAMLAAFIGQSLAKELHINPGEGFLCGLMHDIGIYLLSTENREAYKTVMLQVMGEARNLVAIENTHFQTAHPILGARLLQQWKFPSEIVMGVAGHHAPELSDSKYQAYAFLTGLSEFGAYRDGLTNGVVGADNLLNDQVMQGLDFFGLSESTYQELIADAYDNAVNCGLA</sequence>
<organism evidence="2 3">
    <name type="scientific">Thiosulfativibrio zosterae</name>
    <dbReference type="NCBI Taxonomy" id="2675053"/>
    <lineage>
        <taxon>Bacteria</taxon>
        <taxon>Pseudomonadati</taxon>
        <taxon>Pseudomonadota</taxon>
        <taxon>Gammaproteobacteria</taxon>
        <taxon>Thiotrichales</taxon>
        <taxon>Piscirickettsiaceae</taxon>
        <taxon>Thiosulfativibrio</taxon>
    </lineage>
</organism>
<dbReference type="InterPro" id="IPR013976">
    <property type="entry name" value="HDOD"/>
</dbReference>